<evidence type="ECO:0000313" key="3">
    <source>
        <dbReference type="EMBL" id="TDD37072.1"/>
    </source>
</evidence>
<dbReference type="Gene3D" id="3.10.580.10">
    <property type="entry name" value="CBS-domain"/>
    <property type="match status" value="1"/>
</dbReference>
<dbReference type="InterPro" id="IPR046342">
    <property type="entry name" value="CBS_dom_sf"/>
</dbReference>
<gene>
    <name evidence="3" type="ORF">E1288_40890</name>
</gene>
<dbReference type="EMBL" id="SMKW01000100">
    <property type="protein sequence ID" value="TDD37072.1"/>
    <property type="molecule type" value="Genomic_DNA"/>
</dbReference>
<keyword evidence="4" id="KW-1185">Reference proteome</keyword>
<dbReference type="Pfam" id="PF00571">
    <property type="entry name" value="CBS"/>
    <property type="match status" value="2"/>
</dbReference>
<dbReference type="AlphaFoldDB" id="A0A4R4Y2J7"/>
<proteinExistence type="predicted"/>
<name>A0A4R4Y2J7_9PSEU</name>
<dbReference type="RefSeq" id="WP_132494047.1">
    <property type="nucleotide sequence ID" value="NZ_SMKW01000100.1"/>
</dbReference>
<feature type="domain" description="CBS" evidence="2">
    <location>
        <begin position="84"/>
        <end position="141"/>
    </location>
</feature>
<accession>A0A4R4Y2J7</accession>
<dbReference type="Proteomes" id="UP000294947">
    <property type="component" value="Unassembled WGS sequence"/>
</dbReference>
<evidence type="ECO:0000259" key="2">
    <source>
        <dbReference type="PROSITE" id="PS51371"/>
    </source>
</evidence>
<dbReference type="CDD" id="cd02205">
    <property type="entry name" value="CBS_pair_SF"/>
    <property type="match status" value="1"/>
</dbReference>
<organism evidence="3 4">
    <name type="scientific">Saccharopolyspora elongata</name>
    <dbReference type="NCBI Taxonomy" id="2530387"/>
    <lineage>
        <taxon>Bacteria</taxon>
        <taxon>Bacillati</taxon>
        <taxon>Actinomycetota</taxon>
        <taxon>Actinomycetes</taxon>
        <taxon>Pseudonocardiales</taxon>
        <taxon>Pseudonocardiaceae</taxon>
        <taxon>Saccharopolyspora</taxon>
    </lineage>
</organism>
<dbReference type="SUPFAM" id="SSF54631">
    <property type="entry name" value="CBS-domain pair"/>
    <property type="match status" value="1"/>
</dbReference>
<keyword evidence="1" id="KW-0129">CBS domain</keyword>
<reference evidence="3 4" key="1">
    <citation type="submission" date="2019-03" db="EMBL/GenBank/DDBJ databases">
        <title>Draft genome sequences of novel Actinobacteria.</title>
        <authorList>
            <person name="Sahin N."/>
            <person name="Ay H."/>
            <person name="Saygin H."/>
        </authorList>
    </citation>
    <scope>NUCLEOTIDE SEQUENCE [LARGE SCALE GENOMIC DNA]</scope>
    <source>
        <strain evidence="3 4">7K502</strain>
    </source>
</reference>
<comment type="caution">
    <text evidence="3">The sequence shown here is derived from an EMBL/GenBank/DDBJ whole genome shotgun (WGS) entry which is preliminary data.</text>
</comment>
<evidence type="ECO:0000256" key="1">
    <source>
        <dbReference type="PROSITE-ProRule" id="PRU00703"/>
    </source>
</evidence>
<protein>
    <submittedName>
        <fullName evidence="3">CBS domain-containing protein</fullName>
    </submittedName>
</protein>
<sequence>MTGEQPIEAPSVRSEVIDLASTPIVAVHGDIDAMAALQEMYRNGVHHLAVASTTAPTGLVTAIDLLFGIAGRIPGEPVSVDSLCRRPAPQVAAEDSVAIAAHRMIEEHTDALLVISHGEIRGVLTAVDLVRAIAGNVHHST</sequence>
<dbReference type="InterPro" id="IPR000644">
    <property type="entry name" value="CBS_dom"/>
</dbReference>
<evidence type="ECO:0000313" key="4">
    <source>
        <dbReference type="Proteomes" id="UP000294947"/>
    </source>
</evidence>
<dbReference type="SMART" id="SM00116">
    <property type="entry name" value="CBS"/>
    <property type="match status" value="2"/>
</dbReference>
<dbReference type="PROSITE" id="PS51371">
    <property type="entry name" value="CBS"/>
    <property type="match status" value="1"/>
</dbReference>
<dbReference type="OrthoDB" id="3696146at2"/>